<keyword evidence="3 4" id="KW-0012">Acyltransferase</keyword>
<comment type="subcellular location">
    <subcellularLocation>
        <location evidence="4">Cytoplasm</location>
    </subcellularLocation>
</comment>
<comment type="function">
    <text evidence="4">Functions in the N-end rule pathway of protein degradation where it conjugates Leu from its aminoacyl-tRNA to the N-termini of proteins containing an N-terminal aspartate or glutamate.</text>
</comment>
<dbReference type="InterPro" id="IPR017138">
    <property type="entry name" value="Asp_Glu_LeuTrfase"/>
</dbReference>
<dbReference type="NCBIfam" id="NF002346">
    <property type="entry name" value="PRK01305.2-3"/>
    <property type="match status" value="1"/>
</dbReference>
<dbReference type="HOGENOM" id="CLU_077607_0_0_6"/>
<dbReference type="AlphaFoldDB" id="D5C2T1"/>
<evidence type="ECO:0000313" key="7">
    <source>
        <dbReference type="EMBL" id="ADE16756.1"/>
    </source>
</evidence>
<keyword evidence="2 4" id="KW-0808">Transferase</keyword>
<dbReference type="STRING" id="472759.Nhal_3736"/>
<dbReference type="Pfam" id="PF04377">
    <property type="entry name" value="ATE_C"/>
    <property type="match status" value="1"/>
</dbReference>
<feature type="domain" description="N-end rule aminoacyl transferase C-terminal" evidence="6">
    <location>
        <begin position="105"/>
        <end position="228"/>
    </location>
</feature>
<dbReference type="PANTHER" id="PTHR21367">
    <property type="entry name" value="ARGININE-TRNA-PROTEIN TRANSFERASE 1"/>
    <property type="match status" value="1"/>
</dbReference>
<dbReference type="EMBL" id="CP001798">
    <property type="protein sequence ID" value="ADE16756.1"/>
    <property type="molecule type" value="Genomic_DNA"/>
</dbReference>
<dbReference type="GO" id="GO:0005737">
    <property type="term" value="C:cytoplasm"/>
    <property type="evidence" value="ECO:0007669"/>
    <property type="project" value="UniProtKB-SubCell"/>
</dbReference>
<evidence type="ECO:0000313" key="8">
    <source>
        <dbReference type="Proteomes" id="UP000001844"/>
    </source>
</evidence>
<dbReference type="KEGG" id="nhl:Nhal_3736"/>
<dbReference type="PIRSF" id="PIRSF037208">
    <property type="entry name" value="ATE_pro_prd"/>
    <property type="match status" value="1"/>
</dbReference>
<keyword evidence="8" id="KW-1185">Reference proteome</keyword>
<dbReference type="SUPFAM" id="SSF55729">
    <property type="entry name" value="Acyl-CoA N-acyltransferases (Nat)"/>
    <property type="match status" value="1"/>
</dbReference>
<evidence type="ECO:0000259" key="6">
    <source>
        <dbReference type="Pfam" id="PF04377"/>
    </source>
</evidence>
<dbReference type="InterPro" id="IPR016181">
    <property type="entry name" value="Acyl_CoA_acyltransferase"/>
</dbReference>
<dbReference type="Proteomes" id="UP000001844">
    <property type="component" value="Chromosome"/>
</dbReference>
<dbReference type="OrthoDB" id="9782022at2"/>
<dbReference type="EC" id="2.3.2.29" evidence="4"/>
<comment type="similarity">
    <text evidence="4">Belongs to the R-transferase family. Bpt subfamily.</text>
</comment>
<evidence type="ECO:0000256" key="2">
    <source>
        <dbReference type="ARBA" id="ARBA00022679"/>
    </source>
</evidence>
<gene>
    <name evidence="4" type="primary">bpt</name>
    <name evidence="7" type="ordered locus">Nhal_3736</name>
</gene>
<evidence type="ECO:0000256" key="3">
    <source>
        <dbReference type="ARBA" id="ARBA00023315"/>
    </source>
</evidence>
<keyword evidence="1 4" id="KW-0963">Cytoplasm</keyword>
<proteinExistence type="inferred from homology"/>
<evidence type="ECO:0000256" key="4">
    <source>
        <dbReference type="HAMAP-Rule" id="MF_00689"/>
    </source>
</evidence>
<sequence>MASHSNLDFYLSPPHPCGYLPGQTATNLFANPKVAMDITRYSALARLGFRRSGRLVYRPHCPRCSACLAVRIPVDQFQPNRSQQRAWKINQDLSAICCPVEFRAEHFDLFYRYLKGRHAKGGMDNSTPEDYLSFIASGWSETSLIEFRDAKNNKLLAVAVTDTLTDGISAVYSFFDPTLKRRSLGVYIILWEINEAKRLNLPYVYLGYWIKACQKMQYKSAFRPLEVYQSKKWSIFEET</sequence>
<dbReference type="NCBIfam" id="NF002341">
    <property type="entry name" value="PRK01305.1-1"/>
    <property type="match status" value="1"/>
</dbReference>
<dbReference type="GO" id="GO:0004057">
    <property type="term" value="F:arginyl-tRNA--protein transferase activity"/>
    <property type="evidence" value="ECO:0007669"/>
    <property type="project" value="InterPro"/>
</dbReference>
<dbReference type="GO" id="GO:0071596">
    <property type="term" value="P:ubiquitin-dependent protein catabolic process via the N-end rule pathway"/>
    <property type="evidence" value="ECO:0007669"/>
    <property type="project" value="InterPro"/>
</dbReference>
<reference evidence="8" key="1">
    <citation type="submission" date="2010-04" db="EMBL/GenBank/DDBJ databases">
        <title>Complete genome sequence of Nitrosococcus halophilus Nc4, a salt-adapted, aerobic obligate ammonia-oxidizing sulfur purple bacterium.</title>
        <authorList>
            <consortium name="US DOE Joint Genome Institute"/>
            <person name="Campbell M.A."/>
            <person name="Malfatti S.A."/>
            <person name="Chain P.S.G."/>
            <person name="Heidelberg J.F."/>
            <person name="Ward B.B."/>
            <person name="Klotz M.G."/>
        </authorList>
    </citation>
    <scope>NUCLEOTIDE SEQUENCE [LARGE SCALE GENOMIC DNA]</scope>
    <source>
        <strain evidence="8">Nc4</strain>
    </source>
</reference>
<evidence type="ECO:0000259" key="5">
    <source>
        <dbReference type="Pfam" id="PF04376"/>
    </source>
</evidence>
<feature type="domain" description="N-end aminoacyl transferase N-terminal" evidence="5">
    <location>
        <begin position="15"/>
        <end position="85"/>
    </location>
</feature>
<dbReference type="InterPro" id="IPR030700">
    <property type="entry name" value="N-end_Aminoacyl_Trfase"/>
</dbReference>
<dbReference type="Pfam" id="PF04376">
    <property type="entry name" value="ATE_N"/>
    <property type="match status" value="1"/>
</dbReference>
<dbReference type="NCBIfam" id="NF002342">
    <property type="entry name" value="PRK01305.1-3"/>
    <property type="match status" value="1"/>
</dbReference>
<name>D5C2T1_NITHN</name>
<dbReference type="PANTHER" id="PTHR21367:SF1">
    <property type="entry name" value="ARGINYL-TRNA--PROTEIN TRANSFERASE 1"/>
    <property type="match status" value="1"/>
</dbReference>
<evidence type="ECO:0000256" key="1">
    <source>
        <dbReference type="ARBA" id="ARBA00022490"/>
    </source>
</evidence>
<organism evidence="7 8">
    <name type="scientific">Nitrosococcus halophilus (strain Nc4)</name>
    <dbReference type="NCBI Taxonomy" id="472759"/>
    <lineage>
        <taxon>Bacteria</taxon>
        <taxon>Pseudomonadati</taxon>
        <taxon>Pseudomonadota</taxon>
        <taxon>Gammaproteobacteria</taxon>
        <taxon>Chromatiales</taxon>
        <taxon>Chromatiaceae</taxon>
        <taxon>Nitrosococcus</taxon>
    </lineage>
</organism>
<dbReference type="InterPro" id="IPR007471">
    <property type="entry name" value="N-end_Aminoacyl_Trfase_N"/>
</dbReference>
<dbReference type="GO" id="GO:0008914">
    <property type="term" value="F:leucyl-tRNA--protein transferase activity"/>
    <property type="evidence" value="ECO:0007669"/>
    <property type="project" value="UniProtKB-UniRule"/>
</dbReference>
<comment type="catalytic activity">
    <reaction evidence="4">
        <text>N-terminal L-aspartyl-[protein] + L-leucyl-tRNA(Leu) = N-terminal L-leucyl-L-aspartyl-[protein] + tRNA(Leu) + H(+)</text>
        <dbReference type="Rhea" id="RHEA:50420"/>
        <dbReference type="Rhea" id="RHEA-COMP:9613"/>
        <dbReference type="Rhea" id="RHEA-COMP:9622"/>
        <dbReference type="Rhea" id="RHEA-COMP:12669"/>
        <dbReference type="Rhea" id="RHEA-COMP:12674"/>
        <dbReference type="ChEBI" id="CHEBI:15378"/>
        <dbReference type="ChEBI" id="CHEBI:64720"/>
        <dbReference type="ChEBI" id="CHEBI:78442"/>
        <dbReference type="ChEBI" id="CHEBI:78494"/>
        <dbReference type="ChEBI" id="CHEBI:133042"/>
        <dbReference type="EC" id="2.3.2.29"/>
    </reaction>
</comment>
<dbReference type="eggNOG" id="COG2935">
    <property type="taxonomic scope" value="Bacteria"/>
</dbReference>
<dbReference type="RefSeq" id="WP_013034605.1">
    <property type="nucleotide sequence ID" value="NC_013960.1"/>
</dbReference>
<dbReference type="HAMAP" id="MF_00689">
    <property type="entry name" value="Bpt"/>
    <property type="match status" value="1"/>
</dbReference>
<dbReference type="InterPro" id="IPR007472">
    <property type="entry name" value="N-end_Aminoacyl_Trfase_C"/>
</dbReference>
<accession>D5C2T1</accession>
<protein>
    <recommendedName>
        <fullName evidence="4">Aspartate/glutamate leucyltransferase</fullName>
        <ecNumber evidence="4">2.3.2.29</ecNumber>
    </recommendedName>
</protein>
<comment type="catalytic activity">
    <reaction evidence="4">
        <text>N-terminal L-glutamyl-[protein] + L-leucyl-tRNA(Leu) = N-terminal L-leucyl-L-glutamyl-[protein] + tRNA(Leu) + H(+)</text>
        <dbReference type="Rhea" id="RHEA:50412"/>
        <dbReference type="Rhea" id="RHEA-COMP:9613"/>
        <dbReference type="Rhea" id="RHEA-COMP:9622"/>
        <dbReference type="Rhea" id="RHEA-COMP:12664"/>
        <dbReference type="Rhea" id="RHEA-COMP:12668"/>
        <dbReference type="ChEBI" id="CHEBI:15378"/>
        <dbReference type="ChEBI" id="CHEBI:64721"/>
        <dbReference type="ChEBI" id="CHEBI:78442"/>
        <dbReference type="ChEBI" id="CHEBI:78494"/>
        <dbReference type="ChEBI" id="CHEBI:133041"/>
        <dbReference type="EC" id="2.3.2.29"/>
    </reaction>
</comment>